<dbReference type="SUPFAM" id="SSF89447">
    <property type="entry name" value="AbrB/MazE/MraZ-like"/>
    <property type="match status" value="1"/>
</dbReference>
<organism evidence="1 2">
    <name type="scientific">Yanshouia hominis</name>
    <dbReference type="NCBI Taxonomy" id="2763673"/>
    <lineage>
        <taxon>Bacteria</taxon>
        <taxon>Bacillati</taxon>
        <taxon>Bacillota</taxon>
        <taxon>Clostridia</taxon>
        <taxon>Eubacteriales</taxon>
        <taxon>Oscillospiraceae</taxon>
        <taxon>Yanshouia</taxon>
    </lineage>
</organism>
<dbReference type="InterPro" id="IPR037914">
    <property type="entry name" value="SpoVT-AbrB_sf"/>
</dbReference>
<dbReference type="GO" id="GO:0003677">
    <property type="term" value="F:DNA binding"/>
    <property type="evidence" value="ECO:0007669"/>
    <property type="project" value="UniProtKB-KW"/>
</dbReference>
<gene>
    <name evidence="1" type="ORF">H8717_05800</name>
</gene>
<comment type="caution">
    <text evidence="1">The sequence shown here is derived from an EMBL/GenBank/DDBJ whole genome shotgun (WGS) entry which is preliminary data.</text>
</comment>
<dbReference type="Gene3D" id="2.10.260.10">
    <property type="match status" value="1"/>
</dbReference>
<name>A0ABR7NHP2_9FIRM</name>
<evidence type="ECO:0000313" key="1">
    <source>
        <dbReference type="EMBL" id="MBC8575926.1"/>
    </source>
</evidence>
<evidence type="ECO:0000313" key="2">
    <source>
        <dbReference type="Proteomes" id="UP000658131"/>
    </source>
</evidence>
<reference evidence="1 2" key="1">
    <citation type="submission" date="2020-08" db="EMBL/GenBank/DDBJ databases">
        <title>Genome public.</title>
        <authorList>
            <person name="Liu C."/>
            <person name="Sun Q."/>
        </authorList>
    </citation>
    <scope>NUCLEOTIDE SEQUENCE [LARGE SCALE GENOMIC DNA]</scope>
    <source>
        <strain evidence="1 2">BX1</strain>
    </source>
</reference>
<sequence length="81" mass="8818">MELVFGTRKIDELGRLVLPMEARQKAGFVSPGEAEVCFDEERGVIFLRPASGACFCCGARKDLRSLPNGARLCGECLAKAR</sequence>
<keyword evidence="2" id="KW-1185">Reference proteome</keyword>
<dbReference type="Proteomes" id="UP000658131">
    <property type="component" value="Unassembled WGS sequence"/>
</dbReference>
<dbReference type="EMBL" id="JACRTB010000007">
    <property type="protein sequence ID" value="MBC8575926.1"/>
    <property type="molecule type" value="Genomic_DNA"/>
</dbReference>
<dbReference type="RefSeq" id="WP_262399494.1">
    <property type="nucleotide sequence ID" value="NZ_JACRTB010000007.1"/>
</dbReference>
<protein>
    <submittedName>
        <fullName evidence="1">AbrB/MazE/SpoVT family DNA-binding domain-containing protein</fullName>
    </submittedName>
</protein>
<accession>A0ABR7NHP2</accession>
<keyword evidence="1" id="KW-0238">DNA-binding</keyword>
<proteinExistence type="predicted"/>